<reference evidence="2 3" key="1">
    <citation type="submission" date="2019-05" db="EMBL/GenBank/DDBJ databases">
        <title>Another draft genome of Portunus trituberculatus and its Hox gene families provides insights of decapod evolution.</title>
        <authorList>
            <person name="Jeong J.-H."/>
            <person name="Song I."/>
            <person name="Kim S."/>
            <person name="Choi T."/>
            <person name="Kim D."/>
            <person name="Ryu S."/>
            <person name="Kim W."/>
        </authorList>
    </citation>
    <scope>NUCLEOTIDE SEQUENCE [LARGE SCALE GENOMIC DNA]</scope>
    <source>
        <tissue evidence="2">Muscle</tissue>
    </source>
</reference>
<dbReference type="EMBL" id="VSRR010001352">
    <property type="protein sequence ID" value="MPC24620.1"/>
    <property type="molecule type" value="Genomic_DNA"/>
</dbReference>
<evidence type="ECO:0000313" key="3">
    <source>
        <dbReference type="Proteomes" id="UP000324222"/>
    </source>
</evidence>
<proteinExistence type="predicted"/>
<evidence type="ECO:0000256" key="1">
    <source>
        <dbReference type="SAM" id="MobiDB-lite"/>
    </source>
</evidence>
<keyword evidence="3" id="KW-1185">Reference proteome</keyword>
<comment type="caution">
    <text evidence="2">The sequence shown here is derived from an EMBL/GenBank/DDBJ whole genome shotgun (WGS) entry which is preliminary data.</text>
</comment>
<sequence>MQKQQVNCEGKVHATMTKTTDAIDKQTTCPTHYQVRCTIYSIPEANQGSVLHPNTITKGLPVDVQRVRRRDNTRHPPGGPGEPLSTVAAPPNTETTSEGTKPPSPSMCFIFHHTPTLMLSKCMATVRLHSFRRQKAATKIIPSPKCTSVPKPLVNSQEKVNPTLRLKNSYHLLDIVCIKPQRCYSKTTVKFNVNPLQVFWSPKVISEATDTSTML</sequence>
<dbReference type="AlphaFoldDB" id="A0A5B7DT74"/>
<name>A0A5B7DT74_PORTR</name>
<accession>A0A5B7DT74</accession>
<feature type="region of interest" description="Disordered" evidence="1">
    <location>
        <begin position="64"/>
        <end position="104"/>
    </location>
</feature>
<dbReference type="Proteomes" id="UP000324222">
    <property type="component" value="Unassembled WGS sequence"/>
</dbReference>
<evidence type="ECO:0000313" key="2">
    <source>
        <dbReference type="EMBL" id="MPC24620.1"/>
    </source>
</evidence>
<protein>
    <submittedName>
        <fullName evidence="2">Uncharacterized protein</fullName>
    </submittedName>
</protein>
<organism evidence="2 3">
    <name type="scientific">Portunus trituberculatus</name>
    <name type="common">Swimming crab</name>
    <name type="synonym">Neptunus trituberculatus</name>
    <dbReference type="NCBI Taxonomy" id="210409"/>
    <lineage>
        <taxon>Eukaryota</taxon>
        <taxon>Metazoa</taxon>
        <taxon>Ecdysozoa</taxon>
        <taxon>Arthropoda</taxon>
        <taxon>Crustacea</taxon>
        <taxon>Multicrustacea</taxon>
        <taxon>Malacostraca</taxon>
        <taxon>Eumalacostraca</taxon>
        <taxon>Eucarida</taxon>
        <taxon>Decapoda</taxon>
        <taxon>Pleocyemata</taxon>
        <taxon>Brachyura</taxon>
        <taxon>Eubrachyura</taxon>
        <taxon>Portunoidea</taxon>
        <taxon>Portunidae</taxon>
        <taxon>Portuninae</taxon>
        <taxon>Portunus</taxon>
    </lineage>
</organism>
<gene>
    <name evidence="2" type="ORF">E2C01_017709</name>
</gene>